<accession>X1K9L6</accession>
<comment type="caution">
    <text evidence="1">The sequence shown here is derived from an EMBL/GenBank/DDBJ whole genome shotgun (WGS) entry which is preliminary data.</text>
</comment>
<reference evidence="1" key="1">
    <citation type="journal article" date="2014" name="Front. Microbiol.">
        <title>High frequency of phylogenetically diverse reductive dehalogenase-homologous genes in deep subseafloor sedimentary metagenomes.</title>
        <authorList>
            <person name="Kawai M."/>
            <person name="Futagami T."/>
            <person name="Toyoda A."/>
            <person name="Takaki Y."/>
            <person name="Nishi S."/>
            <person name="Hori S."/>
            <person name="Arai W."/>
            <person name="Tsubouchi T."/>
            <person name="Morono Y."/>
            <person name="Uchiyama I."/>
            <person name="Ito T."/>
            <person name="Fujiyama A."/>
            <person name="Inagaki F."/>
            <person name="Takami H."/>
        </authorList>
    </citation>
    <scope>NUCLEOTIDE SEQUENCE</scope>
    <source>
        <strain evidence="1">Expedition CK06-06</strain>
    </source>
</reference>
<proteinExistence type="predicted"/>
<protein>
    <submittedName>
        <fullName evidence="1">Uncharacterized protein</fullName>
    </submittedName>
</protein>
<dbReference type="AlphaFoldDB" id="X1K9L6"/>
<sequence length="76" mass="8692">MEIEIPDELGERIKDVLEYGVERGYYSEVPADAGIEIILERLVAEDEKKLGLVPKQKQVKEHNCRDNMELSGEYIG</sequence>
<organism evidence="1">
    <name type="scientific">marine sediment metagenome</name>
    <dbReference type="NCBI Taxonomy" id="412755"/>
    <lineage>
        <taxon>unclassified sequences</taxon>
        <taxon>metagenomes</taxon>
        <taxon>ecological metagenomes</taxon>
    </lineage>
</organism>
<dbReference type="EMBL" id="BARV01009745">
    <property type="protein sequence ID" value="GAI03707.1"/>
    <property type="molecule type" value="Genomic_DNA"/>
</dbReference>
<name>X1K9L6_9ZZZZ</name>
<feature type="non-terminal residue" evidence="1">
    <location>
        <position position="76"/>
    </location>
</feature>
<gene>
    <name evidence="1" type="ORF">S06H3_19109</name>
</gene>
<evidence type="ECO:0000313" key="1">
    <source>
        <dbReference type="EMBL" id="GAI03707.1"/>
    </source>
</evidence>